<protein>
    <submittedName>
        <fullName evidence="2">Uncharacterized protein</fullName>
    </submittedName>
</protein>
<dbReference type="EMBL" id="WOCE01000010">
    <property type="protein sequence ID" value="KAE9605829.1"/>
    <property type="molecule type" value="Genomic_DNA"/>
</dbReference>
<dbReference type="PANTHER" id="PTHR34193:SF1">
    <property type="entry name" value="EXPRESSED PROTEIN"/>
    <property type="match status" value="1"/>
</dbReference>
<comment type="caution">
    <text evidence="2">The sequence shown here is derived from an EMBL/GenBank/DDBJ whole genome shotgun (WGS) entry which is preliminary data.</text>
</comment>
<feature type="compositionally biased region" description="Basic and acidic residues" evidence="1">
    <location>
        <begin position="104"/>
        <end position="133"/>
    </location>
</feature>
<dbReference type="AlphaFoldDB" id="A0A6A5NXB3"/>
<feature type="compositionally biased region" description="Low complexity" evidence="1">
    <location>
        <begin position="198"/>
        <end position="231"/>
    </location>
</feature>
<evidence type="ECO:0000256" key="1">
    <source>
        <dbReference type="SAM" id="MobiDB-lite"/>
    </source>
</evidence>
<feature type="region of interest" description="Disordered" evidence="1">
    <location>
        <begin position="157"/>
        <end position="256"/>
    </location>
</feature>
<feature type="compositionally biased region" description="Low complexity" evidence="1">
    <location>
        <begin position="166"/>
        <end position="176"/>
    </location>
</feature>
<dbReference type="Proteomes" id="UP000447434">
    <property type="component" value="Chromosome 10"/>
</dbReference>
<feature type="region of interest" description="Disordered" evidence="1">
    <location>
        <begin position="104"/>
        <end position="144"/>
    </location>
</feature>
<keyword evidence="3" id="KW-1185">Reference proteome</keyword>
<proteinExistence type="predicted"/>
<reference evidence="3" key="1">
    <citation type="journal article" date="2020" name="Nat. Commun.">
        <title>Genome sequence of the cluster root forming white lupin.</title>
        <authorList>
            <person name="Hufnagel B."/>
            <person name="Marques A."/>
            <person name="Soriano A."/>
            <person name="Marques L."/>
            <person name="Divol F."/>
            <person name="Doumas P."/>
            <person name="Sallet E."/>
            <person name="Mancinotti D."/>
            <person name="Carrere S."/>
            <person name="Marande W."/>
            <person name="Arribat S."/>
            <person name="Keller J."/>
            <person name="Huneau C."/>
            <person name="Blein T."/>
            <person name="Aime D."/>
            <person name="Laguerre M."/>
            <person name="Taylor J."/>
            <person name="Schubert V."/>
            <person name="Nelson M."/>
            <person name="Geu-Flores F."/>
            <person name="Crespi M."/>
            <person name="Gallardo-Guerrero K."/>
            <person name="Delaux P.-M."/>
            <person name="Salse J."/>
            <person name="Berges H."/>
            <person name="Guyot R."/>
            <person name="Gouzy J."/>
            <person name="Peret B."/>
        </authorList>
    </citation>
    <scope>NUCLEOTIDE SEQUENCE [LARGE SCALE GENOMIC DNA]</scope>
    <source>
        <strain evidence="3">cv. Amiga</strain>
    </source>
</reference>
<gene>
    <name evidence="2" type="ORF">Lalb_Chr10g0101441</name>
</gene>
<dbReference type="PANTHER" id="PTHR34193">
    <property type="entry name" value="OS11G0199801 PROTEIN"/>
    <property type="match status" value="1"/>
</dbReference>
<evidence type="ECO:0000313" key="2">
    <source>
        <dbReference type="EMBL" id="KAE9605829.1"/>
    </source>
</evidence>
<name>A0A6A5NXB3_LUPAL</name>
<evidence type="ECO:0000313" key="3">
    <source>
        <dbReference type="Proteomes" id="UP000447434"/>
    </source>
</evidence>
<dbReference type="OrthoDB" id="776574at2759"/>
<accession>A0A6A5NXB3</accession>
<sequence length="256" mass="28313">MFDPRRDQPTISFPIFDGVGHRIHGNESKVKEEPGICSTPLWTRSPPTSPHQKRNYYRSLSPSSKTQAIERGQRELMEMVKNMPESCYELTLKDIVEPPKVDVGEENKVREKNLSNKNVQKREGLSIKVDKKGSSSNNNKIDSGGLYLKMVFPTSLGSKKHKKKVSSANNNSSKVSPRPSFSDVSSNKGIDKDWWKKSLSASAGDSDSGVSSMNSGSMKSSGSSSSNSSRSNSRHKTNGGDSCWPFIRRPKSLSQK</sequence>
<feature type="region of interest" description="Disordered" evidence="1">
    <location>
        <begin position="26"/>
        <end position="66"/>
    </location>
</feature>
<organism evidence="2 3">
    <name type="scientific">Lupinus albus</name>
    <name type="common">White lupine</name>
    <name type="synonym">Lupinus termis</name>
    <dbReference type="NCBI Taxonomy" id="3870"/>
    <lineage>
        <taxon>Eukaryota</taxon>
        <taxon>Viridiplantae</taxon>
        <taxon>Streptophyta</taxon>
        <taxon>Embryophyta</taxon>
        <taxon>Tracheophyta</taxon>
        <taxon>Spermatophyta</taxon>
        <taxon>Magnoliopsida</taxon>
        <taxon>eudicotyledons</taxon>
        <taxon>Gunneridae</taxon>
        <taxon>Pentapetalae</taxon>
        <taxon>rosids</taxon>
        <taxon>fabids</taxon>
        <taxon>Fabales</taxon>
        <taxon>Fabaceae</taxon>
        <taxon>Papilionoideae</taxon>
        <taxon>50 kb inversion clade</taxon>
        <taxon>genistoids sensu lato</taxon>
        <taxon>core genistoids</taxon>
        <taxon>Genisteae</taxon>
        <taxon>Lupinus</taxon>
    </lineage>
</organism>